<dbReference type="SUPFAM" id="SSF53955">
    <property type="entry name" value="Lysozyme-like"/>
    <property type="match status" value="1"/>
</dbReference>
<dbReference type="EMBL" id="JAPDRN010000049">
    <property type="protein sequence ID" value="KAJ9633163.1"/>
    <property type="molecule type" value="Genomic_DNA"/>
</dbReference>
<dbReference type="AlphaFoldDB" id="A0AA38Y236"/>
<dbReference type="Pfam" id="PF20410">
    <property type="entry name" value="X-Tfes_XVIPCD"/>
    <property type="match status" value="1"/>
</dbReference>
<evidence type="ECO:0000259" key="2">
    <source>
        <dbReference type="Pfam" id="PF20410"/>
    </source>
</evidence>
<comment type="caution">
    <text evidence="3">The sequence shown here is derived from an EMBL/GenBank/DDBJ whole genome shotgun (WGS) entry which is preliminary data.</text>
</comment>
<gene>
    <name evidence="3" type="ORF">H2204_007309</name>
</gene>
<dbReference type="Gene3D" id="1.10.530.10">
    <property type="match status" value="1"/>
</dbReference>
<dbReference type="InterPro" id="IPR052354">
    <property type="entry name" value="Cell_Wall_Dynamics_Protein"/>
</dbReference>
<protein>
    <recommendedName>
        <fullName evidence="2">X-Tfes XVIPCD domain-containing protein</fullName>
    </recommendedName>
</protein>
<evidence type="ECO:0000256" key="1">
    <source>
        <dbReference type="SAM" id="MobiDB-lite"/>
    </source>
</evidence>
<dbReference type="PANTHER" id="PTHR34408">
    <property type="entry name" value="FAMILY PROTEIN, PUTATIVE-RELATED"/>
    <property type="match status" value="1"/>
</dbReference>
<organism evidence="3">
    <name type="scientific">Knufia peltigerae</name>
    <dbReference type="NCBI Taxonomy" id="1002370"/>
    <lineage>
        <taxon>Eukaryota</taxon>
        <taxon>Fungi</taxon>
        <taxon>Dikarya</taxon>
        <taxon>Ascomycota</taxon>
        <taxon>Pezizomycotina</taxon>
        <taxon>Eurotiomycetes</taxon>
        <taxon>Chaetothyriomycetidae</taxon>
        <taxon>Chaetothyriales</taxon>
        <taxon>Trichomeriaceae</taxon>
        <taxon>Knufia</taxon>
    </lineage>
</organism>
<feature type="region of interest" description="Disordered" evidence="1">
    <location>
        <begin position="465"/>
        <end position="508"/>
    </location>
</feature>
<feature type="compositionally biased region" description="Basic and acidic residues" evidence="1">
    <location>
        <begin position="498"/>
        <end position="508"/>
    </location>
</feature>
<sequence>MDDALAFVPSGANLLEAVRGELNGDGIEYQLLVIDQPTPEGLVPGQHGPNRVLLLLRGDGRGRWQLAARNDKLVPCSTRGGLAGDPFAYAMIEEDTFSVITNGGSRERWSSTYRFRYASADKACWVDGVRRKVVDIETEATNIRDFSVAELGRVRFEDFDPSSVAEVSCTVSTDRESQLLRQATKAGIDSPLELANFMAQAGHESRGLSRLNESFNYTRGISQIPVEAAWRNGTEALESARQEALRGRPDDLAELMYGGRMGNDAPGDALKYHGRGYLPLTGKESYERAGSALDLDLVNQPELASQPEHAGRIAVWQWQNRVPEHAREDVREAIYAINGAVNGVEDRLKRFEAWQQKLTPDVMDRLARGEVGEPAQLPERARDMSDPAHAGNRLFTDARGHLQQMGPQSGLRSQQELDNTAGALALSAQKAGMNRIDHVVAGTDGKALFAVQGAMGDPAMQRSMVQREAAAQLPLEQSSQQLAAEASSRQEQTASVTREQEQNRPRSL</sequence>
<proteinExistence type="predicted"/>
<feature type="compositionally biased region" description="Low complexity" evidence="1">
    <location>
        <begin position="475"/>
        <end position="492"/>
    </location>
</feature>
<dbReference type="InterPro" id="IPR046519">
    <property type="entry name" value="X-Tfes_XVIPCD"/>
</dbReference>
<accession>A0AA38Y236</accession>
<reference evidence="3" key="1">
    <citation type="submission" date="2022-10" db="EMBL/GenBank/DDBJ databases">
        <title>Culturing micro-colonial fungi from biological soil crusts in the Mojave desert and describing Neophaeococcomyces mojavensis, and introducing the new genera and species Taxawa tesnikishii.</title>
        <authorList>
            <person name="Kurbessoian T."/>
            <person name="Stajich J.E."/>
        </authorList>
    </citation>
    <scope>NUCLEOTIDE SEQUENCE</scope>
    <source>
        <strain evidence="3">TK_35</strain>
    </source>
</reference>
<name>A0AA38Y236_9EURO</name>
<evidence type="ECO:0000313" key="3">
    <source>
        <dbReference type="EMBL" id="KAJ9633163.1"/>
    </source>
</evidence>
<feature type="domain" description="X-Tfes XVIPCD" evidence="2">
    <location>
        <begin position="386"/>
        <end position="484"/>
    </location>
</feature>
<dbReference type="InterPro" id="IPR023346">
    <property type="entry name" value="Lysozyme-like_dom_sf"/>
</dbReference>
<dbReference type="PANTHER" id="PTHR34408:SF1">
    <property type="entry name" value="GLYCOSYL HYDROLASE FAMILY 19 DOMAIN-CONTAINING PROTEIN HI_1415"/>
    <property type="match status" value="1"/>
</dbReference>